<dbReference type="Pfam" id="PF18121">
    <property type="entry name" value="TFA2_Winged_2"/>
    <property type="match status" value="1"/>
</dbReference>
<comment type="subunit">
    <text evidence="7">Tetramer of two alpha and two beta chains.</text>
</comment>
<sequence>MALQKSLTKFNQQQEKCLSTLSNVRPGSSRAAPPTATATSSSIAAKFPTTKFSSNIESLQQIYNIQHAEPAAQVKRVIDLLKEIRQSFTAEQIKNACHVDAMANKNVFNSLTKKNPRVNYDGERFWYKPKHNIKDKEELRQLILKNPEGIAIDDLSDAYKAVKEDLLALKVSGDVWWLSDSRQDVVYPNDPRINIKVDDDLKLLFRNEELPRDMIDIEKYLRKNGMVPMTNTAKRREMAQGHGFIPKPKDKKKPRKISKRTKLTNAHLPELFRDPQ</sequence>
<evidence type="ECO:0000259" key="9">
    <source>
        <dbReference type="PROSITE" id="PS51351"/>
    </source>
</evidence>
<dbReference type="PANTHER" id="PTHR12716:SF8">
    <property type="entry name" value="TRANSCRIPTION INITIATION FACTOR IIE SUBUNIT BETA"/>
    <property type="match status" value="1"/>
</dbReference>
<reference evidence="10" key="1">
    <citation type="submission" date="2022-03" db="EMBL/GenBank/DDBJ databases">
        <title>A functionally conserved STORR gene fusion in Papaver species that diverged 16.8 million years ago.</title>
        <authorList>
            <person name="Catania T."/>
        </authorList>
    </citation>
    <scope>NUCLEOTIDE SEQUENCE</scope>
    <source>
        <strain evidence="10">S-191538</strain>
    </source>
</reference>
<name>A0AA41UXX5_PAPNU</name>
<comment type="similarity">
    <text evidence="7">Belongs to the TFIIE beta subunit family.</text>
</comment>
<comment type="function">
    <text evidence="6 7">Recruits TFIIH to the initiation complex and stimulates the RNA polymerase II C-terminal domain kinase and DNA-dependent ATPase activities of TFIIH. Both TFIIH and TFIIE are required for promoter clearance by RNA polymerase.</text>
</comment>
<keyword evidence="3 7" id="KW-0238">DNA-binding</keyword>
<dbReference type="InterPro" id="IPR040501">
    <property type="entry name" value="TFA2_Winged_2"/>
</dbReference>
<feature type="domain" description="TFIIE beta" evidence="9">
    <location>
        <begin position="58"/>
        <end position="134"/>
    </location>
</feature>
<keyword evidence="11" id="KW-1185">Reference proteome</keyword>
<keyword evidence="2 7" id="KW-0805">Transcription regulation</keyword>
<comment type="subcellular location">
    <subcellularLocation>
        <location evidence="1 7">Nucleus</location>
    </subcellularLocation>
</comment>
<dbReference type="GO" id="GO:0006367">
    <property type="term" value="P:transcription initiation at RNA polymerase II promoter"/>
    <property type="evidence" value="ECO:0007669"/>
    <property type="project" value="UniProtKB-UniRule"/>
</dbReference>
<evidence type="ECO:0000313" key="10">
    <source>
        <dbReference type="EMBL" id="MCL7026900.1"/>
    </source>
</evidence>
<proteinExistence type="inferred from homology"/>
<feature type="compositionally biased region" description="Basic residues" evidence="8">
    <location>
        <begin position="249"/>
        <end position="262"/>
    </location>
</feature>
<dbReference type="PROSITE" id="PS51351">
    <property type="entry name" value="TFIIE_BETA_C"/>
    <property type="match status" value="1"/>
</dbReference>
<dbReference type="Proteomes" id="UP001177140">
    <property type="component" value="Unassembled WGS sequence"/>
</dbReference>
<evidence type="ECO:0000256" key="3">
    <source>
        <dbReference type="ARBA" id="ARBA00023125"/>
    </source>
</evidence>
<evidence type="ECO:0000256" key="4">
    <source>
        <dbReference type="ARBA" id="ARBA00023163"/>
    </source>
</evidence>
<evidence type="ECO:0000256" key="6">
    <source>
        <dbReference type="ARBA" id="ARBA00025581"/>
    </source>
</evidence>
<keyword evidence="4 7" id="KW-0804">Transcription</keyword>
<evidence type="ECO:0000256" key="7">
    <source>
        <dbReference type="PIRNR" id="PIRNR016398"/>
    </source>
</evidence>
<organism evidence="10 11">
    <name type="scientific">Papaver nudicaule</name>
    <name type="common">Iceland poppy</name>
    <dbReference type="NCBI Taxonomy" id="74823"/>
    <lineage>
        <taxon>Eukaryota</taxon>
        <taxon>Viridiplantae</taxon>
        <taxon>Streptophyta</taxon>
        <taxon>Embryophyta</taxon>
        <taxon>Tracheophyta</taxon>
        <taxon>Spermatophyta</taxon>
        <taxon>Magnoliopsida</taxon>
        <taxon>Ranunculales</taxon>
        <taxon>Papaveraceae</taxon>
        <taxon>Papaveroideae</taxon>
        <taxon>Papaver</taxon>
    </lineage>
</organism>
<feature type="compositionally biased region" description="Low complexity" evidence="8">
    <location>
        <begin position="26"/>
        <end position="40"/>
    </location>
</feature>
<dbReference type="PIRSF" id="PIRSF016398">
    <property type="entry name" value="TFIIE-beta"/>
    <property type="match status" value="1"/>
</dbReference>
<dbReference type="GO" id="GO:0001097">
    <property type="term" value="F:TFIIH-class transcription factor complex binding"/>
    <property type="evidence" value="ECO:0007669"/>
    <property type="project" value="TreeGrafter"/>
</dbReference>
<accession>A0AA41UXX5</accession>
<dbReference type="InterPro" id="IPR016656">
    <property type="entry name" value="TFIIE-bsu"/>
</dbReference>
<keyword evidence="5 7" id="KW-0539">Nucleus</keyword>
<comment type="caution">
    <text evidence="10">The sequence shown here is derived from an EMBL/GenBank/DDBJ whole genome shotgun (WGS) entry which is preliminary data.</text>
</comment>
<evidence type="ECO:0000256" key="5">
    <source>
        <dbReference type="ARBA" id="ARBA00023242"/>
    </source>
</evidence>
<dbReference type="GO" id="GO:0005673">
    <property type="term" value="C:transcription factor TFIIE complex"/>
    <property type="evidence" value="ECO:0007669"/>
    <property type="project" value="UniProtKB-UniRule"/>
</dbReference>
<dbReference type="InterPro" id="IPR003166">
    <property type="entry name" value="TFIIE_bsu_DNA-bd"/>
</dbReference>
<evidence type="ECO:0000256" key="8">
    <source>
        <dbReference type="SAM" id="MobiDB-lite"/>
    </source>
</evidence>
<dbReference type="PANTHER" id="PTHR12716">
    <property type="entry name" value="TRANSCRIPTION INITIATION FACTOR IIE, BETA SUBUNIT"/>
    <property type="match status" value="1"/>
</dbReference>
<gene>
    <name evidence="10" type="ORF">MKW94_009609</name>
</gene>
<evidence type="ECO:0000256" key="1">
    <source>
        <dbReference type="ARBA" id="ARBA00004123"/>
    </source>
</evidence>
<dbReference type="EMBL" id="JAJJMA010062367">
    <property type="protein sequence ID" value="MCL7026900.1"/>
    <property type="molecule type" value="Genomic_DNA"/>
</dbReference>
<dbReference type="Pfam" id="PF02186">
    <property type="entry name" value="TFIIE_beta"/>
    <property type="match status" value="1"/>
</dbReference>
<feature type="region of interest" description="Disordered" evidence="8">
    <location>
        <begin position="239"/>
        <end position="276"/>
    </location>
</feature>
<feature type="region of interest" description="Disordered" evidence="8">
    <location>
        <begin position="19"/>
        <end position="40"/>
    </location>
</feature>
<dbReference type="AlphaFoldDB" id="A0AA41UXX5"/>
<dbReference type="GO" id="GO:0003677">
    <property type="term" value="F:DNA binding"/>
    <property type="evidence" value="ECO:0007669"/>
    <property type="project" value="UniProtKB-UniRule"/>
</dbReference>
<evidence type="ECO:0000256" key="2">
    <source>
        <dbReference type="ARBA" id="ARBA00023015"/>
    </source>
</evidence>
<protein>
    <recommendedName>
        <fullName evidence="7">Transcription initiation factor IIE subunit beta</fullName>
    </recommendedName>
</protein>
<evidence type="ECO:0000313" key="11">
    <source>
        <dbReference type="Proteomes" id="UP001177140"/>
    </source>
</evidence>